<keyword evidence="3 7" id="KW-1133">Transmembrane helix</keyword>
<accession>A0A6P6JQV6</accession>
<feature type="transmembrane region" description="Helical" evidence="7">
    <location>
        <begin position="289"/>
        <end position="313"/>
    </location>
</feature>
<feature type="chain" id="PRO_5028318882" evidence="8">
    <location>
        <begin position="20"/>
        <end position="327"/>
    </location>
</feature>
<dbReference type="SMART" id="SM00409">
    <property type="entry name" value="IG"/>
    <property type="match status" value="1"/>
</dbReference>
<evidence type="ECO:0000256" key="2">
    <source>
        <dbReference type="ARBA" id="ARBA00022692"/>
    </source>
</evidence>
<dbReference type="InterPro" id="IPR007110">
    <property type="entry name" value="Ig-like_dom"/>
</dbReference>
<keyword evidence="5" id="KW-0675">Receptor</keyword>
<dbReference type="Pfam" id="PF07686">
    <property type="entry name" value="V-set"/>
    <property type="match status" value="1"/>
</dbReference>
<dbReference type="InterPro" id="IPR013106">
    <property type="entry name" value="Ig_V-set"/>
</dbReference>
<keyword evidence="8" id="KW-0732">Signal</keyword>
<dbReference type="Gene3D" id="2.60.40.10">
    <property type="entry name" value="Immunoglobulins"/>
    <property type="match status" value="2"/>
</dbReference>
<dbReference type="GeneID" id="113045704"/>
<evidence type="ECO:0000256" key="7">
    <source>
        <dbReference type="SAM" id="Phobius"/>
    </source>
</evidence>
<evidence type="ECO:0000256" key="5">
    <source>
        <dbReference type="ARBA" id="ARBA00023170"/>
    </source>
</evidence>
<dbReference type="InterPro" id="IPR013783">
    <property type="entry name" value="Ig-like_fold"/>
</dbReference>
<sequence>MFLYIYIVILLEMPAAVLGVSFGRGQKALLKAEGKTVYLPCNVTSRSYIHWYQMKDGVAPSRLLYINPRGEVTRNNNNPQANDFSVDKTKLYDLKLGDTQKIHTAVYFCTYWDSSSHNLIWVSWIKRFGSGTRLIVTERGNDQIKPPKLSGYLPSKKDNHGRQTMLCQARGMFPNLVKFEWKKKDGGQWNDPGGNTVEQNNEGSEVTVTSMLIMDKDKVKNDDYRCTVTHEGKSQNLDIKIENSKPAEESKPDKADVRTSYIGCPTSSNKEPNIMQISGDSEQIPSMSLFVYAYGVMLVKNGLFFCIVSIFLLQRNAGKKDKKSSET</sequence>
<name>A0A6P6JQV6_CARAU</name>
<dbReference type="PANTHER" id="PTHR19256:SF65">
    <property type="entry name" value="T CELL RECEPTOR GAMMA CONSTANT 1-RELATED"/>
    <property type="match status" value="1"/>
</dbReference>
<proteinExistence type="predicted"/>
<dbReference type="PANTHER" id="PTHR19256">
    <property type="entry name" value="T-CELL RECEPTOR GAMMA CHAIN"/>
    <property type="match status" value="1"/>
</dbReference>
<comment type="subcellular location">
    <subcellularLocation>
        <location evidence="1">Membrane</location>
    </subcellularLocation>
</comment>
<dbReference type="InterPro" id="IPR003597">
    <property type="entry name" value="Ig_C1-set"/>
</dbReference>
<reference evidence="11" key="1">
    <citation type="submission" date="2025-08" db="UniProtKB">
        <authorList>
            <consortium name="RefSeq"/>
        </authorList>
    </citation>
    <scope>IDENTIFICATION</scope>
    <source>
        <strain evidence="11">Wakin</strain>
        <tissue evidence="11">Muscle</tissue>
    </source>
</reference>
<keyword evidence="6" id="KW-0393">Immunoglobulin domain</keyword>
<evidence type="ECO:0000259" key="9">
    <source>
        <dbReference type="PROSITE" id="PS50835"/>
    </source>
</evidence>
<evidence type="ECO:0000256" key="3">
    <source>
        <dbReference type="ARBA" id="ARBA00022989"/>
    </source>
</evidence>
<dbReference type="InterPro" id="IPR003599">
    <property type="entry name" value="Ig_sub"/>
</dbReference>
<dbReference type="RefSeq" id="XP_026062083.1">
    <property type="nucleotide sequence ID" value="XM_026206298.1"/>
</dbReference>
<keyword evidence="2 7" id="KW-0812">Transmembrane</keyword>
<organism evidence="10 11">
    <name type="scientific">Carassius auratus</name>
    <name type="common">Goldfish</name>
    <dbReference type="NCBI Taxonomy" id="7957"/>
    <lineage>
        <taxon>Eukaryota</taxon>
        <taxon>Metazoa</taxon>
        <taxon>Chordata</taxon>
        <taxon>Craniata</taxon>
        <taxon>Vertebrata</taxon>
        <taxon>Euteleostomi</taxon>
        <taxon>Actinopterygii</taxon>
        <taxon>Neopterygii</taxon>
        <taxon>Teleostei</taxon>
        <taxon>Ostariophysi</taxon>
        <taxon>Cypriniformes</taxon>
        <taxon>Cyprinidae</taxon>
        <taxon>Cyprininae</taxon>
        <taxon>Carassius</taxon>
    </lineage>
</organism>
<feature type="signal peptide" evidence="8">
    <location>
        <begin position="1"/>
        <end position="19"/>
    </location>
</feature>
<feature type="domain" description="Ig-like" evidence="9">
    <location>
        <begin position="147"/>
        <end position="242"/>
    </location>
</feature>
<dbReference type="InterPro" id="IPR051117">
    <property type="entry name" value="TRG_var/const_region"/>
</dbReference>
<evidence type="ECO:0000256" key="1">
    <source>
        <dbReference type="ARBA" id="ARBA00004370"/>
    </source>
</evidence>
<dbReference type="Pfam" id="PF07654">
    <property type="entry name" value="C1-set"/>
    <property type="match status" value="1"/>
</dbReference>
<dbReference type="SUPFAM" id="SSF48726">
    <property type="entry name" value="Immunoglobulin"/>
    <property type="match status" value="2"/>
</dbReference>
<evidence type="ECO:0000313" key="10">
    <source>
        <dbReference type="Proteomes" id="UP000515129"/>
    </source>
</evidence>
<dbReference type="OrthoDB" id="8924181at2759"/>
<dbReference type="InterPro" id="IPR036179">
    <property type="entry name" value="Ig-like_dom_sf"/>
</dbReference>
<dbReference type="GO" id="GO:0016020">
    <property type="term" value="C:membrane"/>
    <property type="evidence" value="ECO:0007669"/>
    <property type="project" value="UniProtKB-SubCell"/>
</dbReference>
<evidence type="ECO:0000313" key="11">
    <source>
        <dbReference type="RefSeq" id="XP_026062083.1"/>
    </source>
</evidence>
<evidence type="ECO:0000256" key="6">
    <source>
        <dbReference type="ARBA" id="ARBA00023319"/>
    </source>
</evidence>
<evidence type="ECO:0000256" key="8">
    <source>
        <dbReference type="SAM" id="SignalP"/>
    </source>
</evidence>
<dbReference type="Proteomes" id="UP000515129">
    <property type="component" value="Chromosome 27"/>
</dbReference>
<dbReference type="AlphaFoldDB" id="A0A6P6JQV6"/>
<keyword evidence="10" id="KW-1185">Reference proteome</keyword>
<dbReference type="PROSITE" id="PS50835">
    <property type="entry name" value="IG_LIKE"/>
    <property type="match status" value="1"/>
</dbReference>
<gene>
    <name evidence="11" type="primary">LOC113045704</name>
</gene>
<keyword evidence="4 7" id="KW-0472">Membrane</keyword>
<evidence type="ECO:0000256" key="4">
    <source>
        <dbReference type="ARBA" id="ARBA00023136"/>
    </source>
</evidence>
<protein>
    <submittedName>
        <fullName evidence="11">Uncharacterized protein LOC113045704 isoform X4</fullName>
    </submittedName>
</protein>